<sequence>MHTLLRSAIALTLLTPFAPATAASYRYLLADQDVPTDAAGLVKLYDYGSFSLYAAAEPVVELAGRSWPADPDFDRLVFSAQPFDTQREALQPPAPFTLDAPEGAGLQVVQFVGPVREEWLATLSARGIVPVHYVASHGYLVWVDDAARARLDGLRGAEPWLQYAAPYYAFLKIDPTLQRRLDRGEAADQTEVDVVVQIYRHDGDGATRAFVESLARLAPAQQGPLGAGVPSLAWEPVLAFENLMLRVRVADLASIAQRPDVTFVGEQLPMQPMDEKQGLILTGDLFPGPASMRYPDRLRAWGFSENPLDYPIVDVTDSPLHEGGSGPTAVATADRKLYVGGDSANASRVAYFKNCSTEAQPGDITGHGSLNVGIIAGYDLRSGAPFQDADGLQRGTGINPFGRVGSTAIFTPSFNTGACGNGPAGLIQANGRSGARISNNSWGSNPPPTTYEAVQQLYDAGVRDADSSLAGNQEMIYVMAAGNLGIGGASTVSSPGAAKNVITVGASESVRPTWTDGCGYGPTASDNPHDMTTFSSRGPTSDGRAKPEMVAPGTHVQAGASLYAGYDGRGACDTYYPAGQTEFAASSGTSHAAPAVAGIASLAYWWMEHGGAGSAAGSVDRVDSPDHAPSAAAMKAWLMAHPLYLTGTFANDTLPSPVQGFGMTSMDLMFNDVSKVVVDQTTVLHASGETVRYRWAVQDPTQPIRIALAYTDVPGLLGTRPQVNDLDLVVSAGTRSWRGNRFNGAWSQEGGAADPLNNYEAVFLPPGTAEDVQITISARNIAGDALNDGALGQDFALVCYNCVRSPGFTVEAEAPVAYACAGRPTDTPLHIGQIAGFTAPVTLSASSSLSGASFAFDPNPVLPGGDTQLRIQAPSGAVLGTHALTVTGAAASSIKTLDLEMKVFAGPPAAAASPMPQAGAVGVGTQPTFSWAASADAYEYVVQVSSDATFKHIVAQTRTTATQWTLGVLEALDSNRRYWWRVVPINICGPSAPVPPADQLFADDFDAATAPGDAQSFVTLTLASDCPLDTTPVTLLAEDMESGASGWTHGAISGSDRWTLGSAARRGAFAWQATAPAAGAVNDQWLVSAPIALPADLTRPSVRFWQQQSIKASSSGTVCQDAAIVEVSEDGQTWSQLTTALQTTPYDGSVSAAFQNPLAGRPAWCGDPRGYVHTVAGLDAYAGRTVRLRFRLAHDRFEHRAGVNWAIDDLTVQACPAP</sequence>
<feature type="active site" description="Charge relay system" evidence="5">
    <location>
        <position position="590"/>
    </location>
</feature>
<keyword evidence="7" id="KW-0732">Signal</keyword>
<dbReference type="Gene3D" id="2.60.40.10">
    <property type="entry name" value="Immunoglobulins"/>
    <property type="match status" value="1"/>
</dbReference>
<dbReference type="Gene3D" id="3.40.50.200">
    <property type="entry name" value="Peptidase S8/S53 domain"/>
    <property type="match status" value="1"/>
</dbReference>
<comment type="similarity">
    <text evidence="1 5">Belongs to the peptidase S8 family.</text>
</comment>
<feature type="region of interest" description="Disordered" evidence="6">
    <location>
        <begin position="521"/>
        <end position="548"/>
    </location>
</feature>
<dbReference type="InterPro" id="IPR013783">
    <property type="entry name" value="Ig-like_fold"/>
</dbReference>
<protein>
    <recommendedName>
        <fullName evidence="8">Peptidase S8/S53 domain-containing protein</fullName>
    </recommendedName>
</protein>
<dbReference type="PANTHER" id="PTHR43399:SF4">
    <property type="entry name" value="CELL WALL-ASSOCIATED PROTEASE"/>
    <property type="match status" value="1"/>
</dbReference>
<evidence type="ECO:0000256" key="3">
    <source>
        <dbReference type="ARBA" id="ARBA00022801"/>
    </source>
</evidence>
<evidence type="ECO:0000256" key="1">
    <source>
        <dbReference type="ARBA" id="ARBA00011073"/>
    </source>
</evidence>
<proteinExistence type="inferred from homology"/>
<dbReference type="SUPFAM" id="SSF49785">
    <property type="entry name" value="Galactose-binding domain-like"/>
    <property type="match status" value="1"/>
</dbReference>
<dbReference type="AlphaFoldDB" id="A0A2W5KMZ7"/>
<dbReference type="Gene3D" id="2.60.120.380">
    <property type="match status" value="1"/>
</dbReference>
<dbReference type="EMBL" id="QFPO01000003">
    <property type="protein sequence ID" value="PZQ18436.1"/>
    <property type="molecule type" value="Genomic_DNA"/>
</dbReference>
<dbReference type="SUPFAM" id="SSF52743">
    <property type="entry name" value="Subtilisin-like"/>
    <property type="match status" value="1"/>
</dbReference>
<dbReference type="PROSITE" id="PS00138">
    <property type="entry name" value="SUBTILASE_SER"/>
    <property type="match status" value="1"/>
</dbReference>
<feature type="chain" id="PRO_5016041350" description="Peptidase S8/S53 domain-containing protein" evidence="7">
    <location>
        <begin position="23"/>
        <end position="1218"/>
    </location>
</feature>
<keyword evidence="2 5" id="KW-0645">Protease</keyword>
<evidence type="ECO:0000256" key="5">
    <source>
        <dbReference type="PROSITE-ProRule" id="PRU01240"/>
    </source>
</evidence>
<dbReference type="InterPro" id="IPR036852">
    <property type="entry name" value="Peptidase_S8/S53_dom_sf"/>
</dbReference>
<keyword evidence="4 5" id="KW-0720">Serine protease</keyword>
<feature type="active site" description="Charge relay system" evidence="5">
    <location>
        <position position="367"/>
    </location>
</feature>
<accession>A0A2W5KMZ7</accession>
<comment type="caution">
    <text evidence="9">The sequence shown here is derived from an EMBL/GenBank/DDBJ whole genome shotgun (WGS) entry which is preliminary data.</text>
</comment>
<dbReference type="InterPro" id="IPR008979">
    <property type="entry name" value="Galactose-bd-like_sf"/>
</dbReference>
<dbReference type="Gene3D" id="2.60.120.200">
    <property type="match status" value="1"/>
</dbReference>
<organism evidence="9 10">
    <name type="scientific">Rhodanobacter denitrificans</name>
    <dbReference type="NCBI Taxonomy" id="666685"/>
    <lineage>
        <taxon>Bacteria</taxon>
        <taxon>Pseudomonadati</taxon>
        <taxon>Pseudomonadota</taxon>
        <taxon>Gammaproteobacteria</taxon>
        <taxon>Lysobacterales</taxon>
        <taxon>Rhodanobacteraceae</taxon>
        <taxon>Rhodanobacter</taxon>
    </lineage>
</organism>
<gene>
    <name evidence="9" type="ORF">DI564_03795</name>
</gene>
<dbReference type="Proteomes" id="UP000249046">
    <property type="component" value="Unassembled WGS sequence"/>
</dbReference>
<dbReference type="InterPro" id="IPR051048">
    <property type="entry name" value="Peptidase_S8/S53_subtilisin"/>
</dbReference>
<evidence type="ECO:0000256" key="2">
    <source>
        <dbReference type="ARBA" id="ARBA00022670"/>
    </source>
</evidence>
<evidence type="ECO:0000259" key="8">
    <source>
        <dbReference type="Pfam" id="PF00082"/>
    </source>
</evidence>
<feature type="domain" description="Peptidase S8/S53" evidence="8">
    <location>
        <begin position="356"/>
        <end position="603"/>
    </location>
</feature>
<evidence type="ECO:0000256" key="4">
    <source>
        <dbReference type="ARBA" id="ARBA00022825"/>
    </source>
</evidence>
<reference evidence="9 10" key="1">
    <citation type="submission" date="2017-08" db="EMBL/GenBank/DDBJ databases">
        <title>Infants hospitalized years apart are colonized by the same room-sourced microbial strains.</title>
        <authorList>
            <person name="Brooks B."/>
            <person name="Olm M.R."/>
            <person name="Firek B.A."/>
            <person name="Baker R."/>
            <person name="Thomas B.C."/>
            <person name="Morowitz M.J."/>
            <person name="Banfield J.F."/>
        </authorList>
    </citation>
    <scope>NUCLEOTIDE SEQUENCE [LARGE SCALE GENOMIC DNA]</scope>
    <source>
        <strain evidence="9">S2_005_003_R2_42</strain>
    </source>
</reference>
<evidence type="ECO:0000313" key="9">
    <source>
        <dbReference type="EMBL" id="PZQ18436.1"/>
    </source>
</evidence>
<feature type="signal peptide" evidence="7">
    <location>
        <begin position="1"/>
        <end position="22"/>
    </location>
</feature>
<name>A0A2W5KMZ7_9GAMM</name>
<dbReference type="InterPro" id="IPR000209">
    <property type="entry name" value="Peptidase_S8/S53_dom"/>
</dbReference>
<dbReference type="GO" id="GO:0006508">
    <property type="term" value="P:proteolysis"/>
    <property type="evidence" value="ECO:0007669"/>
    <property type="project" value="UniProtKB-KW"/>
</dbReference>
<dbReference type="PANTHER" id="PTHR43399">
    <property type="entry name" value="SUBTILISIN-RELATED"/>
    <property type="match status" value="1"/>
</dbReference>
<keyword evidence="3 5" id="KW-0378">Hydrolase</keyword>
<feature type="compositionally biased region" description="Polar residues" evidence="6">
    <location>
        <begin position="524"/>
        <end position="539"/>
    </location>
</feature>
<dbReference type="GO" id="GO:0004252">
    <property type="term" value="F:serine-type endopeptidase activity"/>
    <property type="evidence" value="ECO:0007669"/>
    <property type="project" value="UniProtKB-UniRule"/>
</dbReference>
<dbReference type="PROSITE" id="PS51892">
    <property type="entry name" value="SUBTILASE"/>
    <property type="match status" value="1"/>
</dbReference>
<evidence type="ECO:0000256" key="7">
    <source>
        <dbReference type="SAM" id="SignalP"/>
    </source>
</evidence>
<dbReference type="InterPro" id="IPR023828">
    <property type="entry name" value="Peptidase_S8_Ser-AS"/>
</dbReference>
<feature type="active site" description="Charge relay system" evidence="5">
    <location>
        <position position="334"/>
    </location>
</feature>
<evidence type="ECO:0000256" key="6">
    <source>
        <dbReference type="SAM" id="MobiDB-lite"/>
    </source>
</evidence>
<dbReference type="Pfam" id="PF00082">
    <property type="entry name" value="Peptidase_S8"/>
    <property type="match status" value="1"/>
</dbReference>
<evidence type="ECO:0000313" key="10">
    <source>
        <dbReference type="Proteomes" id="UP000249046"/>
    </source>
</evidence>